<evidence type="ECO:0000313" key="6">
    <source>
        <dbReference type="Proteomes" id="UP001151518"/>
    </source>
</evidence>
<evidence type="ECO:0008006" key="7">
    <source>
        <dbReference type="Google" id="ProtNLM"/>
    </source>
</evidence>
<feature type="domain" description="EF-hand" evidence="4">
    <location>
        <begin position="265"/>
        <end position="300"/>
    </location>
</feature>
<dbReference type="InterPro" id="IPR011992">
    <property type="entry name" value="EF-hand-dom_pair"/>
</dbReference>
<evidence type="ECO:0000259" key="3">
    <source>
        <dbReference type="PROSITE" id="PS50181"/>
    </source>
</evidence>
<feature type="domain" description="F-box" evidence="3">
    <location>
        <begin position="1"/>
        <end position="47"/>
    </location>
</feature>
<dbReference type="SUPFAM" id="SSF81383">
    <property type="entry name" value="F-box domain"/>
    <property type="match status" value="1"/>
</dbReference>
<dbReference type="Gene3D" id="1.10.238.10">
    <property type="entry name" value="EF-hand"/>
    <property type="match status" value="1"/>
</dbReference>
<dbReference type="Proteomes" id="UP001151518">
    <property type="component" value="Unassembled WGS sequence"/>
</dbReference>
<protein>
    <recommendedName>
        <fullName evidence="7">F-box domain-containing protein</fullName>
    </recommendedName>
</protein>
<feature type="region of interest" description="Disordered" evidence="2">
    <location>
        <begin position="90"/>
        <end position="111"/>
    </location>
</feature>
<dbReference type="InterPro" id="IPR036047">
    <property type="entry name" value="F-box-like_dom_sf"/>
</dbReference>
<dbReference type="EMBL" id="JANBTW010000150">
    <property type="protein sequence ID" value="KAJ2669443.1"/>
    <property type="molecule type" value="Genomic_DNA"/>
</dbReference>
<reference evidence="5" key="1">
    <citation type="submission" date="2022-07" db="EMBL/GenBank/DDBJ databases">
        <title>Phylogenomic reconstructions and comparative analyses of Kickxellomycotina fungi.</title>
        <authorList>
            <person name="Reynolds N.K."/>
            <person name="Stajich J.E."/>
            <person name="Barry K."/>
            <person name="Grigoriev I.V."/>
            <person name="Crous P."/>
            <person name="Smith M.E."/>
        </authorList>
    </citation>
    <scope>NUCLEOTIDE SEQUENCE</scope>
    <source>
        <strain evidence="5">NRRL 3115</strain>
    </source>
</reference>
<accession>A0A9W8G104</accession>
<comment type="caution">
    <text evidence="5">The sequence shown here is derived from an EMBL/GenBank/DDBJ whole genome shotgun (WGS) entry which is preliminary data.</text>
</comment>
<name>A0A9W8G104_9FUNG</name>
<dbReference type="GO" id="GO:0005509">
    <property type="term" value="F:calcium ion binding"/>
    <property type="evidence" value="ECO:0007669"/>
    <property type="project" value="InterPro"/>
</dbReference>
<sequence length="366" mass="40536">MSLFELLPQNVFNQIALQLSAADVAALALTSHRLNRQATNNSLWLEKISADFGDRALIIDLLSDSGIDITELVTNSSDLVSWGYHQHKKEERADIDESETESEKGSLDSSISEQNTNMLSIPNATLLYGMHCYRDRFIRVFPPSKNDAVKYIKRSEAEIDQIKSMLRDGPQASSEVFSEASYRLLLVQEYFPNSVECYYLWALICFMHNAFKQSLAFLGIGKSIDETFVPIQELSKEVQLISGGVYGTNGETPLLNDKGTGPSVQLSKALSIIFQQLDCDRDGVLNASELASMIKVTNGQPAPRSMILQIISSFGGSIQTKGGRKVPGWDLNSLTSFYISQTLDDPGETRSDLAKFGFDPHTLGRI</sequence>
<organism evidence="5 6">
    <name type="scientific">Coemansia spiralis</name>
    <dbReference type="NCBI Taxonomy" id="417178"/>
    <lineage>
        <taxon>Eukaryota</taxon>
        <taxon>Fungi</taxon>
        <taxon>Fungi incertae sedis</taxon>
        <taxon>Zoopagomycota</taxon>
        <taxon>Kickxellomycotina</taxon>
        <taxon>Kickxellomycetes</taxon>
        <taxon>Kickxellales</taxon>
        <taxon>Kickxellaceae</taxon>
        <taxon>Coemansia</taxon>
    </lineage>
</organism>
<evidence type="ECO:0000256" key="2">
    <source>
        <dbReference type="SAM" id="MobiDB-lite"/>
    </source>
</evidence>
<evidence type="ECO:0000313" key="5">
    <source>
        <dbReference type="EMBL" id="KAJ2669443.1"/>
    </source>
</evidence>
<dbReference type="PROSITE" id="PS00018">
    <property type="entry name" value="EF_HAND_1"/>
    <property type="match status" value="1"/>
</dbReference>
<dbReference type="PROSITE" id="PS50181">
    <property type="entry name" value="FBOX"/>
    <property type="match status" value="1"/>
</dbReference>
<dbReference type="InterPro" id="IPR002048">
    <property type="entry name" value="EF_hand_dom"/>
</dbReference>
<dbReference type="AlphaFoldDB" id="A0A9W8G104"/>
<evidence type="ECO:0000259" key="4">
    <source>
        <dbReference type="PROSITE" id="PS50222"/>
    </source>
</evidence>
<keyword evidence="1" id="KW-0106">Calcium</keyword>
<evidence type="ECO:0000256" key="1">
    <source>
        <dbReference type="ARBA" id="ARBA00022837"/>
    </source>
</evidence>
<gene>
    <name evidence="5" type="ORF">GGI25_006143</name>
</gene>
<dbReference type="SUPFAM" id="SSF47473">
    <property type="entry name" value="EF-hand"/>
    <property type="match status" value="1"/>
</dbReference>
<dbReference type="OrthoDB" id="26525at2759"/>
<dbReference type="PROSITE" id="PS50222">
    <property type="entry name" value="EF_HAND_2"/>
    <property type="match status" value="1"/>
</dbReference>
<dbReference type="InterPro" id="IPR001810">
    <property type="entry name" value="F-box_dom"/>
</dbReference>
<proteinExistence type="predicted"/>
<dbReference type="InterPro" id="IPR018247">
    <property type="entry name" value="EF_Hand_1_Ca_BS"/>
</dbReference>